<name>A0A4Y9FNQ5_9MICO</name>
<evidence type="ECO:0000256" key="1">
    <source>
        <dbReference type="ARBA" id="ARBA00004429"/>
    </source>
</evidence>
<keyword evidence="2 8" id="KW-0813">Transport</keyword>
<evidence type="ECO:0000256" key="4">
    <source>
        <dbReference type="ARBA" id="ARBA00022519"/>
    </source>
</evidence>
<dbReference type="GO" id="GO:0005886">
    <property type="term" value="C:plasma membrane"/>
    <property type="evidence" value="ECO:0007669"/>
    <property type="project" value="UniProtKB-SubCell"/>
</dbReference>
<evidence type="ECO:0000313" key="11">
    <source>
        <dbReference type="EMBL" id="TFU30847.1"/>
    </source>
</evidence>
<reference evidence="11 12" key="1">
    <citation type="submission" date="2019-03" db="EMBL/GenBank/DDBJ databases">
        <title>Diversity of the mouse oral microbiome.</title>
        <authorList>
            <person name="Joseph S."/>
            <person name="Aduse-Opoku J."/>
            <person name="Curtis M."/>
            <person name="Wade W."/>
            <person name="Hashim A."/>
        </authorList>
    </citation>
    <scope>NUCLEOTIDE SEQUENCE [LARGE SCALE GENOMIC DNA]</scope>
    <source>
        <strain evidence="11 12">P1012</strain>
    </source>
</reference>
<feature type="transmembrane region" description="Helical" evidence="8">
    <location>
        <begin position="244"/>
        <end position="263"/>
    </location>
</feature>
<feature type="transmembrane region" description="Helical" evidence="8">
    <location>
        <begin position="535"/>
        <end position="554"/>
    </location>
</feature>
<feature type="transmembrane region" description="Helical" evidence="8">
    <location>
        <begin position="137"/>
        <end position="161"/>
    </location>
</feature>
<dbReference type="InterPro" id="IPR000515">
    <property type="entry name" value="MetI-like"/>
</dbReference>
<keyword evidence="6 8" id="KW-1133">Transmembrane helix</keyword>
<keyword evidence="12" id="KW-1185">Reference proteome</keyword>
<feature type="transmembrane region" description="Helical" evidence="8">
    <location>
        <begin position="476"/>
        <end position="497"/>
    </location>
</feature>
<dbReference type="PANTHER" id="PTHR43357:SF4">
    <property type="entry name" value="INNER MEMBRANE ABC TRANSPORTER PERMEASE PROTEIN YDCV"/>
    <property type="match status" value="1"/>
</dbReference>
<feature type="transmembrane region" description="Helical" evidence="8">
    <location>
        <begin position="198"/>
        <end position="216"/>
    </location>
</feature>
<evidence type="ECO:0000256" key="3">
    <source>
        <dbReference type="ARBA" id="ARBA00022475"/>
    </source>
</evidence>
<dbReference type="Proteomes" id="UP000298358">
    <property type="component" value="Unassembled WGS sequence"/>
</dbReference>
<dbReference type="Gene3D" id="1.10.3720.10">
    <property type="entry name" value="MetI-like"/>
    <property type="match status" value="2"/>
</dbReference>
<evidence type="ECO:0000313" key="12">
    <source>
        <dbReference type="Proteomes" id="UP000298358"/>
    </source>
</evidence>
<dbReference type="PROSITE" id="PS50928">
    <property type="entry name" value="ABC_TM1"/>
    <property type="match status" value="2"/>
</dbReference>
<feature type="transmembrane region" description="Helical" evidence="8">
    <location>
        <begin position="391"/>
        <end position="412"/>
    </location>
</feature>
<evidence type="ECO:0000256" key="6">
    <source>
        <dbReference type="ARBA" id="ARBA00022989"/>
    </source>
</evidence>
<evidence type="ECO:0000256" key="2">
    <source>
        <dbReference type="ARBA" id="ARBA00022448"/>
    </source>
</evidence>
<comment type="caution">
    <text evidence="11">The sequence shown here is derived from an EMBL/GenBank/DDBJ whole genome shotgun (WGS) entry which is preliminary data.</text>
</comment>
<keyword evidence="4" id="KW-0997">Cell inner membrane</keyword>
<feature type="transmembrane region" description="Helical" evidence="8">
    <location>
        <begin position="418"/>
        <end position="438"/>
    </location>
</feature>
<dbReference type="AlphaFoldDB" id="A0A4Y9FNQ5"/>
<dbReference type="CDD" id="cd06261">
    <property type="entry name" value="TM_PBP2"/>
    <property type="match status" value="2"/>
</dbReference>
<dbReference type="EMBL" id="SPQB01000052">
    <property type="protein sequence ID" value="TFU30847.1"/>
    <property type="molecule type" value="Genomic_DNA"/>
</dbReference>
<accession>A0A4Y9FNQ5</accession>
<keyword evidence="3" id="KW-1003">Cell membrane</keyword>
<comment type="similarity">
    <text evidence="8">Belongs to the binding-protein-dependent transport system permease family.</text>
</comment>
<feature type="transmembrane region" description="Helical" evidence="8">
    <location>
        <begin position="353"/>
        <end position="379"/>
    </location>
</feature>
<comment type="subcellular location">
    <subcellularLocation>
        <location evidence="1">Cell inner membrane</location>
        <topology evidence="1">Multi-pass membrane protein</topology>
    </subcellularLocation>
    <subcellularLocation>
        <location evidence="8">Cell membrane</location>
        <topology evidence="8">Multi-pass membrane protein</topology>
    </subcellularLocation>
</comment>
<feature type="transmembrane region" description="Helical" evidence="8">
    <location>
        <begin position="62"/>
        <end position="82"/>
    </location>
</feature>
<keyword evidence="7 8" id="KW-0472">Membrane</keyword>
<evidence type="ECO:0000259" key="10">
    <source>
        <dbReference type="PROSITE" id="PS50928"/>
    </source>
</evidence>
<feature type="transmembrane region" description="Helical" evidence="8">
    <location>
        <begin position="294"/>
        <end position="320"/>
    </location>
</feature>
<dbReference type="InterPro" id="IPR035906">
    <property type="entry name" value="MetI-like_sf"/>
</dbReference>
<organism evidence="11 12">
    <name type="scientific">Microbacterium paludicola</name>
    <dbReference type="NCBI Taxonomy" id="300019"/>
    <lineage>
        <taxon>Bacteria</taxon>
        <taxon>Bacillati</taxon>
        <taxon>Actinomycetota</taxon>
        <taxon>Actinomycetes</taxon>
        <taxon>Micrococcales</taxon>
        <taxon>Microbacteriaceae</taxon>
        <taxon>Microbacterium</taxon>
    </lineage>
</organism>
<dbReference type="OrthoDB" id="9808619at2"/>
<feature type="region of interest" description="Disordered" evidence="9">
    <location>
        <begin position="562"/>
        <end position="588"/>
    </location>
</feature>
<dbReference type="PANTHER" id="PTHR43357">
    <property type="entry name" value="INNER MEMBRANE ABC TRANSPORTER PERMEASE PROTEIN YDCV"/>
    <property type="match status" value="1"/>
</dbReference>
<gene>
    <name evidence="11" type="ORF">E4U02_14115</name>
</gene>
<evidence type="ECO:0000256" key="8">
    <source>
        <dbReference type="RuleBase" id="RU363032"/>
    </source>
</evidence>
<feature type="domain" description="ABC transmembrane type-1" evidence="10">
    <location>
        <begin position="353"/>
        <end position="553"/>
    </location>
</feature>
<sequence>MLRSPFTVITLLVSGWAIVAFLVWPNANLLIETFFPDGAFSGSAIERLLSSERALRSLGNSVLLAFALAISTNVVGVFIVLVTRYFRIAGSRILWLGYATTLIYGGIVLAAGYRFVYGDDGIITSLLVGWFPDMDPQWFQGFPAVLMVMTLATTTNHLLFLSPAIAKLDFQMIEAARNLGAGDGTILWRIVLPALRPMLFAVTILSFLTGLGALSAPQVLGGRDFQTIAPMILSFATSATSRDIAALLAVILGLVTIAMLAILTRIERGGTYFSLSKISTPLQRQRIRNPFVNVAVHAVAYVLFAVYLLPVLLIVLYSFADSAAIQTGTLALDRLSLDNYVRVLSQGSALRPFLVSVVYSALAAAIAVLAMLVLTRIIVRHRNAITTALEYLLHIPWILPAAMIALGLIMSYDHPNPLVGGAVLTGTAVILLIAFVIAKIPFTLRLMKAAYLGVNTALEEAAALLGAGTFTIYRRIIVPVVLPTAAAVFALNFNSLLDDYDTAVFLAHPLYQPLGLVIQAAAAGSVDIDARANTFVYTVLLMIITGVTMWLVYGRATRKDRRRRVRRAGPSSQAPTPVEAGVTSEVVR</sequence>
<feature type="transmembrane region" description="Helical" evidence="8">
    <location>
        <begin position="94"/>
        <end position="117"/>
    </location>
</feature>
<keyword evidence="5 8" id="KW-0812">Transmembrane</keyword>
<feature type="transmembrane region" description="Helical" evidence="8">
    <location>
        <begin position="7"/>
        <end position="27"/>
    </location>
</feature>
<protein>
    <submittedName>
        <fullName evidence="11">Iron ABC transporter permease</fullName>
    </submittedName>
</protein>
<feature type="domain" description="ABC transmembrane type-1" evidence="10">
    <location>
        <begin position="58"/>
        <end position="263"/>
    </location>
</feature>
<dbReference type="Pfam" id="PF00528">
    <property type="entry name" value="BPD_transp_1"/>
    <property type="match status" value="2"/>
</dbReference>
<evidence type="ECO:0000256" key="9">
    <source>
        <dbReference type="SAM" id="MobiDB-lite"/>
    </source>
</evidence>
<dbReference type="SUPFAM" id="SSF161098">
    <property type="entry name" value="MetI-like"/>
    <property type="match status" value="2"/>
</dbReference>
<proteinExistence type="inferred from homology"/>
<evidence type="ECO:0000256" key="7">
    <source>
        <dbReference type="ARBA" id="ARBA00023136"/>
    </source>
</evidence>
<evidence type="ECO:0000256" key="5">
    <source>
        <dbReference type="ARBA" id="ARBA00022692"/>
    </source>
</evidence>
<dbReference type="GO" id="GO:0055085">
    <property type="term" value="P:transmembrane transport"/>
    <property type="evidence" value="ECO:0007669"/>
    <property type="project" value="InterPro"/>
</dbReference>